<keyword evidence="10" id="KW-1185">Reference proteome</keyword>
<evidence type="ECO:0000256" key="1">
    <source>
        <dbReference type="ARBA" id="ARBA00004127"/>
    </source>
</evidence>
<organism evidence="9 10">
    <name type="scientific">Thermoplasma acidophilum (strain ATCC 25905 / DSM 1728 / JCM 9062 / NBRC 15155 / AMRC-C165)</name>
    <dbReference type="NCBI Taxonomy" id="273075"/>
    <lineage>
        <taxon>Archaea</taxon>
        <taxon>Methanobacteriati</taxon>
        <taxon>Thermoplasmatota</taxon>
        <taxon>Thermoplasmata</taxon>
        <taxon>Thermoplasmatales</taxon>
        <taxon>Thermoplasmataceae</taxon>
        <taxon>Thermoplasma</taxon>
    </lineage>
</organism>
<evidence type="ECO:0000313" key="9">
    <source>
        <dbReference type="EMBL" id="CAC12294.1"/>
    </source>
</evidence>
<dbReference type="InterPro" id="IPR011541">
    <property type="entry name" value="Ni/Co_transpt_high_affinity"/>
</dbReference>
<dbReference type="PaxDb" id="273075-Ta1169"/>
<feature type="transmembrane region" description="Helical" evidence="8">
    <location>
        <begin position="79"/>
        <end position="103"/>
    </location>
</feature>
<keyword evidence="4" id="KW-0533">Nickel</keyword>
<feature type="transmembrane region" description="Helical" evidence="8">
    <location>
        <begin position="32"/>
        <end position="50"/>
    </location>
</feature>
<dbReference type="Proteomes" id="UP000001024">
    <property type="component" value="Chromosome"/>
</dbReference>
<dbReference type="HOGENOM" id="CLU_036094_2_1_2"/>
<reference evidence="9 10" key="1">
    <citation type="journal article" date="2000" name="Nature">
        <title>The genome sequence of the thermoacidophilic scavenger Thermoplasma acidophilum.</title>
        <authorList>
            <person name="Ruepp A."/>
            <person name="Graml W."/>
            <person name="Santos-Martinez M.L."/>
            <person name="Koretke K.K."/>
            <person name="Volker C."/>
            <person name="Mewes H.W."/>
            <person name="Frishman D."/>
            <person name="Stocker S."/>
            <person name="Lupas A.N."/>
            <person name="Baumeister W."/>
        </authorList>
    </citation>
    <scope>NUCLEOTIDE SEQUENCE [LARGE SCALE GENOMIC DNA]</scope>
    <source>
        <strain evidence="10">ATCC 25905 / DSM 1728 / JCM 9062 / NBRC 15155 / AMRC-C165</strain>
    </source>
</reference>
<dbReference type="PANTHER" id="PTHR31611">
    <property type="entry name" value="HIGH-AFFINITY NICKEL TRANSPORT PROTEIN NIC1"/>
    <property type="match status" value="1"/>
</dbReference>
<dbReference type="InterPro" id="IPR004688">
    <property type="entry name" value="Ni/Co_transpt"/>
</dbReference>
<sequence>MLLYGLLAIFTVLLFYILTVLTKSIGNREINSPFVTGTFLSLGILSYFFGVRHGFDADHLAAIDNATRKLMQEGKKSRYTGLMFSLGHSTVVILLSLMLMVSIRITENAMPKLEQIGTIVGTLVSGLFLFLLGTMNLFVLIELRKAYEASIRDAISDGDLEDILSKRGFMNRYLGKLFRIIKSQYYMYPIGFLFGLGFDTASETTLLAISAATAGVFNTIPIYSLLVFPFLFTAGMVLTDSSDGFFMNSAYGWAFTGNPRKKLWFNLTMTSISITIAYVIGSLETLGLVQQEFDLSGSIWHSIYIITDLAWGNVGLIIVAIFALSWIISYTRYIRMKEMAVYEQRPS</sequence>
<dbReference type="GO" id="GO:0012505">
    <property type="term" value="C:endomembrane system"/>
    <property type="evidence" value="ECO:0007669"/>
    <property type="project" value="UniProtKB-SubCell"/>
</dbReference>
<keyword evidence="3 8" id="KW-0813">Transport</keyword>
<keyword evidence="6 8" id="KW-1133">Transmembrane helix</keyword>
<comment type="subcellular location">
    <subcellularLocation>
        <location evidence="8">Cell membrane</location>
        <topology evidence="8">Multi-pass membrane protein</topology>
    </subcellularLocation>
    <subcellularLocation>
        <location evidence="1">Endomembrane system</location>
        <topology evidence="1">Multi-pass membrane protein</topology>
    </subcellularLocation>
</comment>
<feature type="transmembrane region" description="Helical" evidence="8">
    <location>
        <begin position="220"/>
        <end position="239"/>
    </location>
</feature>
<evidence type="ECO:0000313" key="10">
    <source>
        <dbReference type="Proteomes" id="UP000001024"/>
    </source>
</evidence>
<dbReference type="eggNOG" id="arCOG06023">
    <property type="taxonomic scope" value="Archaea"/>
</dbReference>
<dbReference type="Pfam" id="PF03824">
    <property type="entry name" value="NicO"/>
    <property type="match status" value="1"/>
</dbReference>
<accession>Q9HJ06</accession>
<gene>
    <name evidence="9" type="ordered locus">Ta1169</name>
</gene>
<keyword evidence="5 8" id="KW-0812">Transmembrane</keyword>
<feature type="transmembrane region" description="Helical" evidence="8">
    <location>
        <begin position="303"/>
        <end position="328"/>
    </location>
</feature>
<dbReference type="GO" id="GO:0015099">
    <property type="term" value="F:nickel cation transmembrane transporter activity"/>
    <property type="evidence" value="ECO:0007669"/>
    <property type="project" value="UniProtKB-UniRule"/>
</dbReference>
<feature type="transmembrane region" description="Helical" evidence="8">
    <location>
        <begin position="115"/>
        <end position="141"/>
    </location>
</feature>
<name>Q9HJ06_THEAC</name>
<evidence type="ECO:0000256" key="5">
    <source>
        <dbReference type="ARBA" id="ARBA00022692"/>
    </source>
</evidence>
<feature type="transmembrane region" description="Helical" evidence="8">
    <location>
        <begin position="263"/>
        <end position="283"/>
    </location>
</feature>
<evidence type="ECO:0000256" key="6">
    <source>
        <dbReference type="ARBA" id="ARBA00022989"/>
    </source>
</evidence>
<dbReference type="PANTHER" id="PTHR31611:SF0">
    <property type="entry name" value="HIGH-AFFINITY NICKEL TRANSPORT PROTEIN NIC1"/>
    <property type="match status" value="1"/>
</dbReference>
<dbReference type="EnsemblBacteria" id="CAC12294">
    <property type="protein sequence ID" value="CAC12294"/>
    <property type="gene ID" value="CAC12294"/>
</dbReference>
<dbReference type="InParanoid" id="Q9HJ06"/>
<protein>
    <recommendedName>
        <fullName evidence="8">Nickel/cobalt efflux system</fullName>
    </recommendedName>
</protein>
<dbReference type="KEGG" id="tac:Ta1169"/>
<evidence type="ECO:0000256" key="7">
    <source>
        <dbReference type="ARBA" id="ARBA00023136"/>
    </source>
</evidence>
<dbReference type="EMBL" id="AL445066">
    <property type="protein sequence ID" value="CAC12294.1"/>
    <property type="molecule type" value="Genomic_DNA"/>
</dbReference>
<evidence type="ECO:0000256" key="3">
    <source>
        <dbReference type="ARBA" id="ARBA00022448"/>
    </source>
</evidence>
<keyword evidence="7 8" id="KW-0472">Membrane</keyword>
<evidence type="ECO:0000256" key="8">
    <source>
        <dbReference type="RuleBase" id="RU362101"/>
    </source>
</evidence>
<dbReference type="GO" id="GO:0005886">
    <property type="term" value="C:plasma membrane"/>
    <property type="evidence" value="ECO:0007669"/>
    <property type="project" value="UniProtKB-SubCell"/>
</dbReference>
<feature type="transmembrane region" description="Helical" evidence="8">
    <location>
        <begin position="186"/>
        <end position="214"/>
    </location>
</feature>
<evidence type="ECO:0000256" key="2">
    <source>
        <dbReference type="ARBA" id="ARBA00010892"/>
    </source>
</evidence>
<dbReference type="AlphaFoldDB" id="Q9HJ06"/>
<proteinExistence type="inferred from homology"/>
<comment type="similarity">
    <text evidence="2 8">Belongs to the NiCoT transporter (TC 2.A.52) family.</text>
</comment>
<evidence type="ECO:0000256" key="4">
    <source>
        <dbReference type="ARBA" id="ARBA00022596"/>
    </source>
</evidence>